<dbReference type="STRING" id="1076256.A0A2H3BMJ7"/>
<dbReference type="EMBL" id="KZ293447">
    <property type="protein sequence ID" value="PBK65093.1"/>
    <property type="molecule type" value="Genomic_DNA"/>
</dbReference>
<feature type="non-terminal residue" evidence="2">
    <location>
        <position position="195"/>
    </location>
</feature>
<keyword evidence="3" id="KW-1185">Reference proteome</keyword>
<organism evidence="2 3">
    <name type="scientific">Armillaria solidipes</name>
    <dbReference type="NCBI Taxonomy" id="1076256"/>
    <lineage>
        <taxon>Eukaryota</taxon>
        <taxon>Fungi</taxon>
        <taxon>Dikarya</taxon>
        <taxon>Basidiomycota</taxon>
        <taxon>Agaricomycotina</taxon>
        <taxon>Agaricomycetes</taxon>
        <taxon>Agaricomycetidae</taxon>
        <taxon>Agaricales</taxon>
        <taxon>Marasmiineae</taxon>
        <taxon>Physalacriaceae</taxon>
        <taxon>Armillaria</taxon>
    </lineage>
</organism>
<proteinExistence type="predicted"/>
<dbReference type="Proteomes" id="UP000218334">
    <property type="component" value="Unassembled WGS sequence"/>
</dbReference>
<feature type="region of interest" description="Disordered" evidence="1">
    <location>
        <begin position="117"/>
        <end position="141"/>
    </location>
</feature>
<gene>
    <name evidence="2" type="ORF">ARMSODRAFT_861154</name>
</gene>
<evidence type="ECO:0000313" key="3">
    <source>
        <dbReference type="Proteomes" id="UP000218334"/>
    </source>
</evidence>
<sequence>ACKLMTQMVNVLGAKTEIGSPMICSYLLGFPDHYTNKTFATFYWKSFVVEAASKWNTLDGPNEKVKVSLKNKKGTIVGVSPVEDYIHRPVELEGLSLYDWIYMLQNMNTRVPYISHDTDDEDSTAARKNAPTLAPSKGKGRRSKFKRLQFVDRHPLCLSHHVKVVPDAERKVPNFVGGMLPHKDKGDREYYCLAM</sequence>
<protein>
    <submittedName>
        <fullName evidence="2">Uncharacterized protein</fullName>
    </submittedName>
</protein>
<accession>A0A2H3BMJ7</accession>
<dbReference type="AlphaFoldDB" id="A0A2H3BMJ7"/>
<feature type="non-terminal residue" evidence="2">
    <location>
        <position position="1"/>
    </location>
</feature>
<name>A0A2H3BMJ7_9AGAR</name>
<evidence type="ECO:0000313" key="2">
    <source>
        <dbReference type="EMBL" id="PBK65093.1"/>
    </source>
</evidence>
<reference evidence="3" key="1">
    <citation type="journal article" date="2017" name="Nat. Ecol. Evol.">
        <title>Genome expansion and lineage-specific genetic innovations in the forest pathogenic fungi Armillaria.</title>
        <authorList>
            <person name="Sipos G."/>
            <person name="Prasanna A.N."/>
            <person name="Walter M.C."/>
            <person name="O'Connor E."/>
            <person name="Balint B."/>
            <person name="Krizsan K."/>
            <person name="Kiss B."/>
            <person name="Hess J."/>
            <person name="Varga T."/>
            <person name="Slot J."/>
            <person name="Riley R."/>
            <person name="Boka B."/>
            <person name="Rigling D."/>
            <person name="Barry K."/>
            <person name="Lee J."/>
            <person name="Mihaltcheva S."/>
            <person name="LaButti K."/>
            <person name="Lipzen A."/>
            <person name="Waldron R."/>
            <person name="Moloney N.M."/>
            <person name="Sperisen C."/>
            <person name="Kredics L."/>
            <person name="Vagvoelgyi C."/>
            <person name="Patrignani A."/>
            <person name="Fitzpatrick D."/>
            <person name="Nagy I."/>
            <person name="Doyle S."/>
            <person name="Anderson J.B."/>
            <person name="Grigoriev I.V."/>
            <person name="Gueldener U."/>
            <person name="Muensterkoetter M."/>
            <person name="Nagy L.G."/>
        </authorList>
    </citation>
    <scope>NUCLEOTIDE SEQUENCE [LARGE SCALE GENOMIC DNA]</scope>
    <source>
        <strain evidence="3">28-4</strain>
    </source>
</reference>
<evidence type="ECO:0000256" key="1">
    <source>
        <dbReference type="SAM" id="MobiDB-lite"/>
    </source>
</evidence>